<dbReference type="InterPro" id="IPR012132">
    <property type="entry name" value="GMC_OxRdtase"/>
</dbReference>
<keyword evidence="4" id="KW-0285">Flavoprotein</keyword>
<dbReference type="GO" id="GO:0044550">
    <property type="term" value="P:secondary metabolite biosynthetic process"/>
    <property type="evidence" value="ECO:0007669"/>
    <property type="project" value="TreeGrafter"/>
</dbReference>
<name>A0A6A6W7Q4_9PEZI</name>
<evidence type="ECO:0000256" key="2">
    <source>
        <dbReference type="ARBA" id="ARBA00023180"/>
    </source>
</evidence>
<evidence type="ECO:0000256" key="4">
    <source>
        <dbReference type="PIRSR" id="PIRSR000137-2"/>
    </source>
</evidence>
<dbReference type="Pfam" id="PF00732">
    <property type="entry name" value="GMC_oxred_N"/>
    <property type="match status" value="1"/>
</dbReference>
<comment type="cofactor">
    <cofactor evidence="4">
        <name>FAD</name>
        <dbReference type="ChEBI" id="CHEBI:57692"/>
    </cofactor>
</comment>
<feature type="binding site" evidence="4">
    <location>
        <begin position="582"/>
        <end position="583"/>
    </location>
    <ligand>
        <name>FAD</name>
        <dbReference type="ChEBI" id="CHEBI:57692"/>
    </ligand>
</feature>
<keyword evidence="2" id="KW-0325">Glycoprotein</keyword>
<evidence type="ECO:0000313" key="6">
    <source>
        <dbReference type="EMBL" id="KAF2758892.1"/>
    </source>
</evidence>
<evidence type="ECO:0000313" key="7">
    <source>
        <dbReference type="Proteomes" id="UP000799437"/>
    </source>
</evidence>
<keyword evidence="4" id="KW-0274">FAD</keyword>
<feature type="binding site" evidence="4">
    <location>
        <position position="115"/>
    </location>
    <ligand>
        <name>FAD</name>
        <dbReference type="ChEBI" id="CHEBI:57692"/>
    </ligand>
</feature>
<comment type="similarity">
    <text evidence="1">Belongs to the GMC oxidoreductase family.</text>
</comment>
<protein>
    <submittedName>
        <fullName evidence="6">Alcohol oxidase</fullName>
    </submittedName>
</protein>
<evidence type="ECO:0000256" key="3">
    <source>
        <dbReference type="PIRSR" id="PIRSR000137-1"/>
    </source>
</evidence>
<dbReference type="InterPro" id="IPR036188">
    <property type="entry name" value="FAD/NAD-bd_sf"/>
</dbReference>
<dbReference type="GeneID" id="54487092"/>
<dbReference type="PROSITE" id="PS00624">
    <property type="entry name" value="GMC_OXRED_2"/>
    <property type="match status" value="1"/>
</dbReference>
<dbReference type="SUPFAM" id="SSF54373">
    <property type="entry name" value="FAD-linked reductases, C-terminal domain"/>
    <property type="match status" value="1"/>
</dbReference>
<dbReference type="OrthoDB" id="269227at2759"/>
<dbReference type="GO" id="GO:0050660">
    <property type="term" value="F:flavin adenine dinucleotide binding"/>
    <property type="evidence" value="ECO:0007669"/>
    <property type="project" value="InterPro"/>
</dbReference>
<dbReference type="Gene3D" id="3.30.560.10">
    <property type="entry name" value="Glucose Oxidase, domain 3"/>
    <property type="match status" value="1"/>
</dbReference>
<feature type="active site" description="Proton acceptor" evidence="3">
    <location>
        <position position="581"/>
    </location>
</feature>
<dbReference type="Proteomes" id="UP000799437">
    <property type="component" value="Unassembled WGS sequence"/>
</dbReference>
<dbReference type="PIRSF" id="PIRSF000137">
    <property type="entry name" value="Alcohol_oxidase"/>
    <property type="match status" value="1"/>
</dbReference>
<dbReference type="InterPro" id="IPR007867">
    <property type="entry name" value="GMC_OxRtase_C"/>
</dbReference>
<dbReference type="Pfam" id="PF05199">
    <property type="entry name" value="GMC_oxred_C"/>
    <property type="match status" value="1"/>
</dbReference>
<feature type="active site" description="Proton donor" evidence="3">
    <location>
        <position position="537"/>
    </location>
</feature>
<accession>A0A6A6W7Q4</accession>
<dbReference type="GO" id="GO:0016614">
    <property type="term" value="F:oxidoreductase activity, acting on CH-OH group of donors"/>
    <property type="evidence" value="ECO:0007669"/>
    <property type="project" value="InterPro"/>
</dbReference>
<dbReference type="SUPFAM" id="SSF51905">
    <property type="entry name" value="FAD/NAD(P)-binding domain"/>
    <property type="match status" value="1"/>
</dbReference>
<proteinExistence type="inferred from homology"/>
<feature type="binding site" evidence="4">
    <location>
        <begin position="536"/>
        <end position="537"/>
    </location>
    <ligand>
        <name>FAD</name>
        <dbReference type="ChEBI" id="CHEBI:57692"/>
    </ligand>
</feature>
<keyword evidence="7" id="KW-1185">Reference proteome</keyword>
<dbReference type="EMBL" id="ML996570">
    <property type="protein sequence ID" value="KAF2758892.1"/>
    <property type="molecule type" value="Genomic_DNA"/>
</dbReference>
<reference evidence="6" key="1">
    <citation type="journal article" date="2020" name="Stud. Mycol.">
        <title>101 Dothideomycetes genomes: a test case for predicting lifestyles and emergence of pathogens.</title>
        <authorList>
            <person name="Haridas S."/>
            <person name="Albert R."/>
            <person name="Binder M."/>
            <person name="Bloem J."/>
            <person name="Labutti K."/>
            <person name="Salamov A."/>
            <person name="Andreopoulos B."/>
            <person name="Baker S."/>
            <person name="Barry K."/>
            <person name="Bills G."/>
            <person name="Bluhm B."/>
            <person name="Cannon C."/>
            <person name="Castanera R."/>
            <person name="Culley D."/>
            <person name="Daum C."/>
            <person name="Ezra D."/>
            <person name="Gonzalez J."/>
            <person name="Henrissat B."/>
            <person name="Kuo A."/>
            <person name="Liang C."/>
            <person name="Lipzen A."/>
            <person name="Lutzoni F."/>
            <person name="Magnuson J."/>
            <person name="Mondo S."/>
            <person name="Nolan M."/>
            <person name="Ohm R."/>
            <person name="Pangilinan J."/>
            <person name="Park H.-J."/>
            <person name="Ramirez L."/>
            <person name="Alfaro M."/>
            <person name="Sun H."/>
            <person name="Tritt A."/>
            <person name="Yoshinaga Y."/>
            <person name="Zwiers L.-H."/>
            <person name="Turgeon B."/>
            <person name="Goodwin S."/>
            <person name="Spatafora J."/>
            <person name="Crous P."/>
            <person name="Grigoriev I."/>
        </authorList>
    </citation>
    <scope>NUCLEOTIDE SEQUENCE</scope>
    <source>
        <strain evidence="6">CBS 121739</strain>
    </source>
</reference>
<dbReference type="Gene3D" id="3.50.50.60">
    <property type="entry name" value="FAD/NAD(P)-binding domain"/>
    <property type="match status" value="1"/>
</dbReference>
<dbReference type="RefSeq" id="XP_033601343.1">
    <property type="nucleotide sequence ID" value="XM_033746038.1"/>
</dbReference>
<dbReference type="PANTHER" id="PTHR11552:SF138">
    <property type="entry name" value="DEHYDROGENASE PKFF-RELATED"/>
    <property type="match status" value="1"/>
</dbReference>
<dbReference type="AlphaFoldDB" id="A0A6A6W7Q4"/>
<feature type="domain" description="Glucose-methanol-choline oxidoreductase N-terminal" evidence="5">
    <location>
        <begin position="299"/>
        <end position="313"/>
    </location>
</feature>
<evidence type="ECO:0000259" key="5">
    <source>
        <dbReference type="PROSITE" id="PS00624"/>
    </source>
</evidence>
<dbReference type="InterPro" id="IPR000172">
    <property type="entry name" value="GMC_OxRdtase_N"/>
</dbReference>
<gene>
    <name evidence="6" type="ORF">EJ05DRAFT_492512</name>
</gene>
<organism evidence="6 7">
    <name type="scientific">Pseudovirgaria hyperparasitica</name>
    <dbReference type="NCBI Taxonomy" id="470096"/>
    <lineage>
        <taxon>Eukaryota</taxon>
        <taxon>Fungi</taxon>
        <taxon>Dikarya</taxon>
        <taxon>Ascomycota</taxon>
        <taxon>Pezizomycotina</taxon>
        <taxon>Dothideomycetes</taxon>
        <taxon>Dothideomycetes incertae sedis</taxon>
        <taxon>Acrospermales</taxon>
        <taxon>Acrospermaceae</taxon>
        <taxon>Pseudovirgaria</taxon>
    </lineage>
</organism>
<sequence length="601" mass="65135">MLTLNNIVASALLVSSAWRDNEFDYVIVGAGTAGNVMANRLSEDPNIQVALIEAGTTYDITNPVLGATPAGDVLFCGASPLSTNPGVDWNFITEPQTGAGNRRIHYARGKCLGGTSARNFMIYQRGTRQSYQKWADEVGDASYTFDNFLPYFKKGMQFTPPSSKRAQNASAEYVASAFTPGEGPHQVSYANYAQTWSSYMEGGFQEVGMPIAQDFNSGTLRGGQYCSSTIIPTDQHRGSSDKTYLAAASARPNLKVFQLTMAKQITFNGNKKATGVLVEAAGLLPFVISARKEVILSAGAFHSPQLLMVSGIGPAATLKEFNIPVLVNNPNVGQNMWDHVFAGPSYRVALETFTRLANDLVYVGEQFIANYTLAQEGPLTNPVSDWLAWERVPARFKNKFSLEAKAQLAYFPEDWPEIEYISGAGYVGDFADLFTSQPKDGYMYATILSTIVAPVSRGTVTIASADTNVLPVINPNWLVAKADQEVAVAAYKRAREVFNSKFVGQVRIGDEYFPGNSVQTDEQILKVYQDTLLTVWHAACTCKMGRVGDPKAVVDTKARVFGVQGLRVVDASAFAVLPPGHPQSTIYALAEKIAAGIKTGN</sequence>
<evidence type="ECO:0000256" key="1">
    <source>
        <dbReference type="ARBA" id="ARBA00010790"/>
    </source>
</evidence>
<dbReference type="PANTHER" id="PTHR11552">
    <property type="entry name" value="GLUCOSE-METHANOL-CHOLINE GMC OXIDOREDUCTASE"/>
    <property type="match status" value="1"/>
</dbReference>